<dbReference type="VEuPathDB" id="AmoebaDB:NF0057190"/>
<sequence length="226" mass="25957">MRDAFLFALVLLLFTLATSSVWSQQPVSTPIWPPTFRATFTERLQIFKWLSPSTTNGTYYYDAANNRQRIDRADGSHDRYCGTVHFDKHTPCTHLVVEDKRYLVFPELKSCCMCCTSENGCGVLKRDWLKNATYIGQTTYNGYHVNQWDKEGLQHNYYYETIGVVKPIAIDQQPNDLMVFNPNSYSEARQDNSLFSVPSYCKDGSGSDHKCPFFSICTIAAQQRLH</sequence>
<evidence type="ECO:0000313" key="3">
    <source>
        <dbReference type="Proteomes" id="UP000444721"/>
    </source>
</evidence>
<dbReference type="OMA" id="GSHDRYC"/>
<gene>
    <name evidence="2" type="ORF">FDP41_002041</name>
</gene>
<organism evidence="2 3">
    <name type="scientific">Naegleria fowleri</name>
    <name type="common">Brain eating amoeba</name>
    <dbReference type="NCBI Taxonomy" id="5763"/>
    <lineage>
        <taxon>Eukaryota</taxon>
        <taxon>Discoba</taxon>
        <taxon>Heterolobosea</taxon>
        <taxon>Tetramitia</taxon>
        <taxon>Eutetramitia</taxon>
        <taxon>Vahlkampfiidae</taxon>
        <taxon>Naegleria</taxon>
    </lineage>
</organism>
<protein>
    <recommendedName>
        <fullName evidence="4">Secreted protein</fullName>
    </recommendedName>
</protein>
<evidence type="ECO:0000313" key="2">
    <source>
        <dbReference type="EMBL" id="KAF0978971.1"/>
    </source>
</evidence>
<dbReference type="GeneID" id="68109259"/>
<keyword evidence="1" id="KW-0732">Signal</keyword>
<dbReference type="AlphaFoldDB" id="A0A6A5BWW1"/>
<evidence type="ECO:0000256" key="1">
    <source>
        <dbReference type="SAM" id="SignalP"/>
    </source>
</evidence>
<dbReference type="OrthoDB" id="406551at2759"/>
<keyword evidence="3" id="KW-1185">Reference proteome</keyword>
<reference evidence="2 3" key="1">
    <citation type="journal article" date="2019" name="Sci. Rep.">
        <title>Nanopore sequencing improves the draft genome of the human pathogenic amoeba Naegleria fowleri.</title>
        <authorList>
            <person name="Liechti N."/>
            <person name="Schurch N."/>
            <person name="Bruggmann R."/>
            <person name="Wittwer M."/>
        </authorList>
    </citation>
    <scope>NUCLEOTIDE SEQUENCE [LARGE SCALE GENOMIC DNA]</scope>
    <source>
        <strain evidence="2 3">ATCC 30894</strain>
    </source>
</reference>
<feature type="signal peptide" evidence="1">
    <location>
        <begin position="1"/>
        <end position="23"/>
    </location>
</feature>
<dbReference type="RefSeq" id="XP_044563684.1">
    <property type="nucleotide sequence ID" value="XM_044705193.1"/>
</dbReference>
<name>A0A6A5BWW1_NAEFO</name>
<dbReference type="VEuPathDB" id="AmoebaDB:FDP41_002041"/>
<feature type="chain" id="PRO_5025579701" description="Secreted protein" evidence="1">
    <location>
        <begin position="24"/>
        <end position="226"/>
    </location>
</feature>
<dbReference type="EMBL" id="VFQX01000028">
    <property type="protein sequence ID" value="KAF0978971.1"/>
    <property type="molecule type" value="Genomic_DNA"/>
</dbReference>
<comment type="caution">
    <text evidence="2">The sequence shown here is derived from an EMBL/GenBank/DDBJ whole genome shotgun (WGS) entry which is preliminary data.</text>
</comment>
<proteinExistence type="predicted"/>
<accession>A0A6A5BWW1</accession>
<dbReference type="VEuPathDB" id="AmoebaDB:NfTy_033920"/>
<evidence type="ECO:0008006" key="4">
    <source>
        <dbReference type="Google" id="ProtNLM"/>
    </source>
</evidence>
<dbReference type="Proteomes" id="UP000444721">
    <property type="component" value="Unassembled WGS sequence"/>
</dbReference>